<dbReference type="GO" id="GO:0004867">
    <property type="term" value="F:serine-type endopeptidase inhibitor activity"/>
    <property type="evidence" value="ECO:0007669"/>
    <property type="project" value="UniProtKB-KW"/>
</dbReference>
<keyword evidence="4" id="KW-0732">Signal</keyword>
<dbReference type="Pfam" id="PF00079">
    <property type="entry name" value="Serpin"/>
    <property type="match status" value="1"/>
</dbReference>
<sequence length="156" mass="17270">MKCVLLLTLLYGVLGVPVEDEALQEFVAGNHKFTAAVYKELSKKQQGNFIVSPLSAEVVLALTNEGARGETAAELAAGLSLPNTKEKTQRAIKSILPNLQRSDEHLKLLSANKIYTDIELKLEPTSRQSRQQFMNQVLRASTSLKRTKRHLQLTIG</sequence>
<reference evidence="6" key="1">
    <citation type="submission" date="2013-07" db="EMBL/GenBank/DDBJ databases">
        <title>Midgut Transcriptome Profiling of Anoplphora glabripennis, a Lignocellulose Degrading, Wood-Boring Cerambycid.</title>
        <authorList>
            <person name="Scully E.D."/>
            <person name="Hoover K."/>
            <person name="Carlson J.E."/>
            <person name="Tien M."/>
            <person name="Geib S.M."/>
        </authorList>
    </citation>
    <scope>NUCLEOTIDE SEQUENCE</scope>
</reference>
<proteinExistence type="inferred from homology"/>
<dbReference type="PANTHER" id="PTHR11461">
    <property type="entry name" value="SERINE PROTEASE INHIBITOR, SERPIN"/>
    <property type="match status" value="1"/>
</dbReference>
<evidence type="ECO:0000313" key="6">
    <source>
        <dbReference type="EMBL" id="JAB63796.1"/>
    </source>
</evidence>
<dbReference type="SUPFAM" id="SSF56574">
    <property type="entry name" value="Serpins"/>
    <property type="match status" value="1"/>
</dbReference>
<dbReference type="AlphaFoldDB" id="V5I8H6"/>
<keyword evidence="2" id="KW-0646">Protease inhibitor</keyword>
<dbReference type="PANTHER" id="PTHR11461:SF211">
    <property type="entry name" value="GH10112P-RELATED"/>
    <property type="match status" value="1"/>
</dbReference>
<comment type="similarity">
    <text evidence="1">Belongs to the serpin family.</text>
</comment>
<dbReference type="InterPro" id="IPR000215">
    <property type="entry name" value="Serpin_fam"/>
</dbReference>
<feature type="signal peptide" evidence="4">
    <location>
        <begin position="1"/>
        <end position="15"/>
    </location>
</feature>
<organism evidence="6">
    <name type="scientific">Anoplophora glabripennis</name>
    <name type="common">Asian longhorn beetle</name>
    <name type="synonym">Anoplophora nobilis</name>
    <dbReference type="NCBI Taxonomy" id="217634"/>
    <lineage>
        <taxon>Eukaryota</taxon>
        <taxon>Metazoa</taxon>
        <taxon>Ecdysozoa</taxon>
        <taxon>Arthropoda</taxon>
        <taxon>Hexapoda</taxon>
        <taxon>Insecta</taxon>
        <taxon>Pterygota</taxon>
        <taxon>Neoptera</taxon>
        <taxon>Endopterygota</taxon>
        <taxon>Coleoptera</taxon>
        <taxon>Polyphaga</taxon>
        <taxon>Cucujiformia</taxon>
        <taxon>Chrysomeloidea</taxon>
        <taxon>Cerambycidae</taxon>
        <taxon>Lamiinae</taxon>
        <taxon>Lamiini</taxon>
        <taxon>Anoplophora</taxon>
    </lineage>
</organism>
<dbReference type="InterPro" id="IPR023796">
    <property type="entry name" value="Serpin_dom"/>
</dbReference>
<feature type="domain" description="Serpin" evidence="5">
    <location>
        <begin position="29"/>
        <end position="139"/>
    </location>
</feature>
<evidence type="ECO:0000256" key="3">
    <source>
        <dbReference type="ARBA" id="ARBA00022900"/>
    </source>
</evidence>
<dbReference type="EMBL" id="GALX01004670">
    <property type="protein sequence ID" value="JAB63796.1"/>
    <property type="molecule type" value="Transcribed_RNA"/>
</dbReference>
<feature type="chain" id="PRO_5012429610" evidence="4">
    <location>
        <begin position="16"/>
        <end position="156"/>
    </location>
</feature>
<evidence type="ECO:0000256" key="2">
    <source>
        <dbReference type="ARBA" id="ARBA00022690"/>
    </source>
</evidence>
<dbReference type="Gene3D" id="3.30.497.10">
    <property type="entry name" value="Antithrombin, subunit I, domain 2"/>
    <property type="match status" value="1"/>
</dbReference>
<accession>V5I8H6</accession>
<name>V5I8H6_ANOGL</name>
<dbReference type="InterPro" id="IPR042178">
    <property type="entry name" value="Serpin_sf_1"/>
</dbReference>
<evidence type="ECO:0000259" key="5">
    <source>
        <dbReference type="Pfam" id="PF00079"/>
    </source>
</evidence>
<dbReference type="InterPro" id="IPR036186">
    <property type="entry name" value="Serpin_sf"/>
</dbReference>
<gene>
    <name evidence="6" type="primary">SPB9</name>
</gene>
<dbReference type="GO" id="GO:0005615">
    <property type="term" value="C:extracellular space"/>
    <property type="evidence" value="ECO:0007669"/>
    <property type="project" value="InterPro"/>
</dbReference>
<protein>
    <submittedName>
        <fullName evidence="6">Serpin B9</fullName>
    </submittedName>
</protein>
<evidence type="ECO:0000256" key="4">
    <source>
        <dbReference type="SAM" id="SignalP"/>
    </source>
</evidence>
<evidence type="ECO:0000256" key="1">
    <source>
        <dbReference type="ARBA" id="ARBA00009500"/>
    </source>
</evidence>
<keyword evidence="3" id="KW-0722">Serine protease inhibitor</keyword>